<evidence type="ECO:0000256" key="5">
    <source>
        <dbReference type="ARBA" id="ARBA00022792"/>
    </source>
</evidence>
<organism evidence="10 11">
    <name type="scientific">Mizuhopecten yessoensis</name>
    <name type="common">Japanese scallop</name>
    <name type="synonym">Patinopecten yessoensis</name>
    <dbReference type="NCBI Taxonomy" id="6573"/>
    <lineage>
        <taxon>Eukaryota</taxon>
        <taxon>Metazoa</taxon>
        <taxon>Spiralia</taxon>
        <taxon>Lophotrochozoa</taxon>
        <taxon>Mollusca</taxon>
        <taxon>Bivalvia</taxon>
        <taxon>Autobranchia</taxon>
        <taxon>Pteriomorphia</taxon>
        <taxon>Pectinida</taxon>
        <taxon>Pectinoidea</taxon>
        <taxon>Pectinidae</taxon>
        <taxon>Mizuhopecten</taxon>
    </lineage>
</organism>
<evidence type="ECO:0000256" key="2">
    <source>
        <dbReference type="ARBA" id="ARBA00006416"/>
    </source>
</evidence>
<evidence type="ECO:0000313" key="11">
    <source>
        <dbReference type="Proteomes" id="UP000242188"/>
    </source>
</evidence>
<dbReference type="AlphaFoldDB" id="A0A210QTY8"/>
<name>A0A210QTY8_MIZYE</name>
<comment type="function">
    <text evidence="9">Mediates the uptake of pyruvate into mitochondria.</text>
</comment>
<keyword evidence="3 9" id="KW-0813">Transport</keyword>
<dbReference type="STRING" id="6573.A0A210QTY8"/>
<evidence type="ECO:0000256" key="4">
    <source>
        <dbReference type="ARBA" id="ARBA00022692"/>
    </source>
</evidence>
<dbReference type="OrthoDB" id="869189at2759"/>
<comment type="subcellular location">
    <subcellularLocation>
        <location evidence="1 9">Mitochondrion inner membrane</location>
        <topology evidence="1 9">Multi-pass membrane protein</topology>
    </subcellularLocation>
</comment>
<reference evidence="10 11" key="1">
    <citation type="journal article" date="2017" name="Nat. Ecol. Evol.">
        <title>Scallop genome provides insights into evolution of bilaterian karyotype and development.</title>
        <authorList>
            <person name="Wang S."/>
            <person name="Zhang J."/>
            <person name="Jiao W."/>
            <person name="Li J."/>
            <person name="Xun X."/>
            <person name="Sun Y."/>
            <person name="Guo X."/>
            <person name="Huan P."/>
            <person name="Dong B."/>
            <person name="Zhang L."/>
            <person name="Hu X."/>
            <person name="Sun X."/>
            <person name="Wang J."/>
            <person name="Zhao C."/>
            <person name="Wang Y."/>
            <person name="Wang D."/>
            <person name="Huang X."/>
            <person name="Wang R."/>
            <person name="Lv J."/>
            <person name="Li Y."/>
            <person name="Zhang Z."/>
            <person name="Liu B."/>
            <person name="Lu W."/>
            <person name="Hui Y."/>
            <person name="Liang J."/>
            <person name="Zhou Z."/>
            <person name="Hou R."/>
            <person name="Li X."/>
            <person name="Liu Y."/>
            <person name="Li H."/>
            <person name="Ning X."/>
            <person name="Lin Y."/>
            <person name="Zhao L."/>
            <person name="Xing Q."/>
            <person name="Dou J."/>
            <person name="Li Y."/>
            <person name="Mao J."/>
            <person name="Guo H."/>
            <person name="Dou H."/>
            <person name="Li T."/>
            <person name="Mu C."/>
            <person name="Jiang W."/>
            <person name="Fu Q."/>
            <person name="Fu X."/>
            <person name="Miao Y."/>
            <person name="Liu J."/>
            <person name="Yu Q."/>
            <person name="Li R."/>
            <person name="Liao H."/>
            <person name="Li X."/>
            <person name="Kong Y."/>
            <person name="Jiang Z."/>
            <person name="Chourrout D."/>
            <person name="Li R."/>
            <person name="Bao Z."/>
        </authorList>
    </citation>
    <scope>NUCLEOTIDE SEQUENCE [LARGE SCALE GENOMIC DNA]</scope>
    <source>
        <strain evidence="10 11">PY_sf001</strain>
    </source>
</reference>
<keyword evidence="10" id="KW-0670">Pyruvate</keyword>
<evidence type="ECO:0000256" key="8">
    <source>
        <dbReference type="ARBA" id="ARBA00023136"/>
    </source>
</evidence>
<accession>A0A210QTY8</accession>
<evidence type="ECO:0000256" key="6">
    <source>
        <dbReference type="ARBA" id="ARBA00022989"/>
    </source>
</evidence>
<evidence type="ECO:0000256" key="1">
    <source>
        <dbReference type="ARBA" id="ARBA00004448"/>
    </source>
</evidence>
<sequence length="124" mass="13797">MRALSKLYRSVITIADGYVPERFTQQWNHPAGPKTIFFWAPCFKWVLVVAGLGDVARPADKLSLMQSTALLSGFIWARYSLIIIPRNVNLSLVNLCVGVVGTVQLSRIYSDNGPISAEMNRNTL</sequence>
<keyword evidence="8" id="KW-0472">Membrane</keyword>
<dbReference type="EMBL" id="NEDP02001898">
    <property type="protein sequence ID" value="OWF52233.1"/>
    <property type="molecule type" value="Genomic_DNA"/>
</dbReference>
<dbReference type="Proteomes" id="UP000242188">
    <property type="component" value="Unassembled WGS sequence"/>
</dbReference>
<keyword evidence="6" id="KW-1133">Transmembrane helix</keyword>
<keyword evidence="7 9" id="KW-0496">Mitochondrion</keyword>
<dbReference type="GO" id="GO:0005743">
    <property type="term" value="C:mitochondrial inner membrane"/>
    <property type="evidence" value="ECO:0007669"/>
    <property type="project" value="UniProtKB-SubCell"/>
</dbReference>
<protein>
    <recommendedName>
        <fullName evidence="9">Mitochondrial pyruvate carrier</fullName>
    </recommendedName>
</protein>
<keyword evidence="4" id="KW-0812">Transmembrane</keyword>
<evidence type="ECO:0000313" key="10">
    <source>
        <dbReference type="EMBL" id="OWF52233.1"/>
    </source>
</evidence>
<evidence type="ECO:0000256" key="7">
    <source>
        <dbReference type="ARBA" id="ARBA00023128"/>
    </source>
</evidence>
<evidence type="ECO:0000256" key="3">
    <source>
        <dbReference type="ARBA" id="ARBA00022448"/>
    </source>
</evidence>
<gene>
    <name evidence="10" type="ORF">KP79_PYT04104</name>
</gene>
<proteinExistence type="inferred from homology"/>
<comment type="caution">
    <text evidence="10">The sequence shown here is derived from an EMBL/GenBank/DDBJ whole genome shotgun (WGS) entry which is preliminary data.</text>
</comment>
<dbReference type="PANTHER" id="PTHR14154">
    <property type="entry name" value="UPF0041 BRAIN PROTEIN 44-RELATED"/>
    <property type="match status" value="1"/>
</dbReference>
<dbReference type="InterPro" id="IPR005336">
    <property type="entry name" value="MPC"/>
</dbReference>
<dbReference type="GO" id="GO:0006850">
    <property type="term" value="P:pyruvate import into mitochondria"/>
    <property type="evidence" value="ECO:0007669"/>
    <property type="project" value="InterPro"/>
</dbReference>
<evidence type="ECO:0000256" key="9">
    <source>
        <dbReference type="RuleBase" id="RU363100"/>
    </source>
</evidence>
<comment type="similarity">
    <text evidence="2 9">Belongs to the mitochondrial pyruvate carrier (MPC) (TC 2.A.105) family.</text>
</comment>
<keyword evidence="11" id="KW-1185">Reference proteome</keyword>
<dbReference type="Pfam" id="PF03650">
    <property type="entry name" value="MPC"/>
    <property type="match status" value="1"/>
</dbReference>
<keyword evidence="5 9" id="KW-0999">Mitochondrion inner membrane</keyword>